<evidence type="ECO:0000256" key="1">
    <source>
        <dbReference type="SAM" id="Phobius"/>
    </source>
</evidence>
<evidence type="ECO:0000313" key="3">
    <source>
        <dbReference type="Proteomes" id="UP001198983"/>
    </source>
</evidence>
<keyword evidence="1" id="KW-0472">Membrane</keyword>
<sequence>MNKRNYTFNFNCSKYILITKLDKLKVVNADNSTNTNLLCRRINNKIKFMLYTNYTPGTYSIMGKGVVDIHSFEGEIFEKDSKSYISGHFKSSLYVRFFTVLVFAFCLMLIFNIYLMIEILFFYLGIMIFFKKHTEYRLLNKIKEFEKNINLHI</sequence>
<gene>
    <name evidence="2" type="ORF">JW646_01650</name>
</gene>
<dbReference type="EMBL" id="CP081135">
    <property type="protein sequence ID" value="UEL48181.1"/>
    <property type="molecule type" value="Genomic_DNA"/>
</dbReference>
<name>A0AAX2ZGL7_9FIRM</name>
<keyword evidence="1" id="KW-0812">Transmembrane</keyword>
<proteinExistence type="predicted"/>
<protein>
    <submittedName>
        <fullName evidence="2">Uncharacterized protein</fullName>
    </submittedName>
</protein>
<dbReference type="RefSeq" id="WP_228416333.1">
    <property type="nucleotide sequence ID" value="NZ_CP081135.1"/>
</dbReference>
<feature type="transmembrane region" description="Helical" evidence="1">
    <location>
        <begin position="97"/>
        <end position="130"/>
    </location>
</feature>
<organism evidence="2 3">
    <name type="scientific">Terrisporobacter hibernicus</name>
    <dbReference type="NCBI Taxonomy" id="2813371"/>
    <lineage>
        <taxon>Bacteria</taxon>
        <taxon>Bacillati</taxon>
        <taxon>Bacillota</taxon>
        <taxon>Clostridia</taxon>
        <taxon>Peptostreptococcales</taxon>
        <taxon>Peptostreptococcaceae</taxon>
        <taxon>Terrisporobacter</taxon>
    </lineage>
</organism>
<dbReference type="KEGG" id="tem:JW646_01650"/>
<keyword evidence="1" id="KW-1133">Transmembrane helix</keyword>
<reference evidence="2 3" key="1">
    <citation type="journal article" date="2023" name="Int. J. Syst. Evol. Microbiol.">
        <title>Terrisporobacter hibernicus sp. nov., isolated from bovine faeces in Northern Ireland.</title>
        <authorList>
            <person name="Mitchell M."/>
            <person name="Nguyen S.V."/>
            <person name="Connor M."/>
            <person name="Fairley D.J."/>
            <person name="Donoghue O."/>
            <person name="Marshall H."/>
            <person name="Koolman L."/>
            <person name="McMullan G."/>
            <person name="Schaffer K.E."/>
            <person name="McGrath J.W."/>
            <person name="Fanning S."/>
        </authorList>
    </citation>
    <scope>NUCLEOTIDE SEQUENCE [LARGE SCALE GENOMIC DNA]</scope>
    <source>
        <strain evidence="2 3">MCA3</strain>
    </source>
</reference>
<evidence type="ECO:0000313" key="2">
    <source>
        <dbReference type="EMBL" id="UEL48181.1"/>
    </source>
</evidence>
<accession>A0AAX2ZGL7</accession>
<dbReference type="AlphaFoldDB" id="A0AAX2ZGL7"/>
<keyword evidence="3" id="KW-1185">Reference proteome</keyword>
<dbReference type="Proteomes" id="UP001198983">
    <property type="component" value="Chromosome"/>
</dbReference>